<keyword evidence="3" id="KW-1185">Reference proteome</keyword>
<organism evidence="2 3">
    <name type="scientific">Rhynchophorus ferrugineus</name>
    <name type="common">Red palm weevil</name>
    <name type="synonym">Curculio ferrugineus</name>
    <dbReference type="NCBI Taxonomy" id="354439"/>
    <lineage>
        <taxon>Eukaryota</taxon>
        <taxon>Metazoa</taxon>
        <taxon>Ecdysozoa</taxon>
        <taxon>Arthropoda</taxon>
        <taxon>Hexapoda</taxon>
        <taxon>Insecta</taxon>
        <taxon>Pterygota</taxon>
        <taxon>Neoptera</taxon>
        <taxon>Endopterygota</taxon>
        <taxon>Coleoptera</taxon>
        <taxon>Polyphaga</taxon>
        <taxon>Cucujiformia</taxon>
        <taxon>Curculionidae</taxon>
        <taxon>Dryophthorinae</taxon>
        <taxon>Rhynchophorus</taxon>
    </lineage>
</organism>
<gene>
    <name evidence="2" type="ORF">GWI33_010074</name>
</gene>
<dbReference type="AlphaFoldDB" id="A0A834MAD3"/>
<evidence type="ECO:0008006" key="4">
    <source>
        <dbReference type="Google" id="ProtNLM"/>
    </source>
</evidence>
<protein>
    <recommendedName>
        <fullName evidence="4">DUF4951 domain-containing protein</fullName>
    </recommendedName>
</protein>
<feature type="chain" id="PRO_5032565807" description="DUF4951 domain-containing protein" evidence="1">
    <location>
        <begin position="24"/>
        <end position="132"/>
    </location>
</feature>
<dbReference type="InterPro" id="IPR038343">
    <property type="entry name" value="DUF4951_sf"/>
</dbReference>
<dbReference type="Proteomes" id="UP000625711">
    <property type="component" value="Unassembled WGS sequence"/>
</dbReference>
<sequence>MKYLMKPLCFLVLAYVSCHTTFAEIAIQETIRTAGSQVNPNIDRKPIPPTPNNMPLPEFGQQVIAWGTGPEQAKQRYESVNQTDIPILKQKGVTLAMAKEWQAFYENEVQRNPGNPAAFYRAKLMAKIVGMW</sequence>
<evidence type="ECO:0000313" key="3">
    <source>
        <dbReference type="Proteomes" id="UP000625711"/>
    </source>
</evidence>
<comment type="caution">
    <text evidence="2">The sequence shown here is derived from an EMBL/GenBank/DDBJ whole genome shotgun (WGS) entry which is preliminary data.</text>
</comment>
<evidence type="ECO:0000256" key="1">
    <source>
        <dbReference type="SAM" id="SignalP"/>
    </source>
</evidence>
<dbReference type="InterPro" id="IPR032538">
    <property type="entry name" value="DUF4951"/>
</dbReference>
<feature type="signal peptide" evidence="1">
    <location>
        <begin position="1"/>
        <end position="23"/>
    </location>
</feature>
<keyword evidence="1" id="KW-0732">Signal</keyword>
<name>A0A834MAD3_RHYFE</name>
<proteinExistence type="predicted"/>
<accession>A0A834MAD3</accession>
<dbReference type="Pfam" id="PF16309">
    <property type="entry name" value="DUF4951"/>
    <property type="match status" value="1"/>
</dbReference>
<dbReference type="EMBL" id="JAACXV010006061">
    <property type="protein sequence ID" value="KAF7276568.1"/>
    <property type="molecule type" value="Genomic_DNA"/>
</dbReference>
<dbReference type="Gene3D" id="4.10.640.20">
    <property type="match status" value="1"/>
</dbReference>
<reference evidence="2" key="1">
    <citation type="submission" date="2020-08" db="EMBL/GenBank/DDBJ databases">
        <title>Genome sequencing and assembly of the red palm weevil Rhynchophorus ferrugineus.</title>
        <authorList>
            <person name="Dias G.B."/>
            <person name="Bergman C.M."/>
            <person name="Manee M."/>
        </authorList>
    </citation>
    <scope>NUCLEOTIDE SEQUENCE</scope>
    <source>
        <strain evidence="2">AA-2017</strain>
        <tissue evidence="2">Whole larva</tissue>
    </source>
</reference>
<evidence type="ECO:0000313" key="2">
    <source>
        <dbReference type="EMBL" id="KAF7276568.1"/>
    </source>
</evidence>